<dbReference type="CDD" id="cd00144">
    <property type="entry name" value="MPP_PPP_family"/>
    <property type="match status" value="1"/>
</dbReference>
<dbReference type="PANTHER" id="PTHR42850">
    <property type="entry name" value="METALLOPHOSPHOESTERASE"/>
    <property type="match status" value="1"/>
</dbReference>
<dbReference type="EMBL" id="WIBF01000002">
    <property type="protein sequence ID" value="MQQ07799.1"/>
    <property type="molecule type" value="Genomic_DNA"/>
</dbReference>
<protein>
    <submittedName>
        <fullName evidence="2">Serine/threonine protein phosphatase</fullName>
    </submittedName>
</protein>
<keyword evidence="3" id="KW-1185">Reference proteome</keyword>
<dbReference type="AlphaFoldDB" id="A0A843YFD0"/>
<dbReference type="SUPFAM" id="SSF56300">
    <property type="entry name" value="Metallo-dependent phosphatases"/>
    <property type="match status" value="1"/>
</dbReference>
<dbReference type="InterPro" id="IPR004843">
    <property type="entry name" value="Calcineurin-like_PHP"/>
</dbReference>
<gene>
    <name evidence="2" type="ORF">GFB49_04990</name>
</gene>
<dbReference type="Proteomes" id="UP000444174">
    <property type="component" value="Unassembled WGS sequence"/>
</dbReference>
<dbReference type="RefSeq" id="WP_153214712.1">
    <property type="nucleotide sequence ID" value="NZ_WIBF01000002.1"/>
</dbReference>
<organism evidence="2 3">
    <name type="scientific">Tritonibacter litoralis</name>
    <dbReference type="NCBI Taxonomy" id="2662264"/>
    <lineage>
        <taxon>Bacteria</taxon>
        <taxon>Pseudomonadati</taxon>
        <taxon>Pseudomonadota</taxon>
        <taxon>Alphaproteobacteria</taxon>
        <taxon>Rhodobacterales</taxon>
        <taxon>Paracoccaceae</taxon>
        <taxon>Tritonibacter</taxon>
    </lineage>
</organism>
<dbReference type="Gene3D" id="3.60.21.10">
    <property type="match status" value="1"/>
</dbReference>
<dbReference type="GO" id="GO:0110154">
    <property type="term" value="P:RNA decapping"/>
    <property type="evidence" value="ECO:0007669"/>
    <property type="project" value="TreeGrafter"/>
</dbReference>
<dbReference type="InterPro" id="IPR050126">
    <property type="entry name" value="Ap4A_hydrolase"/>
</dbReference>
<dbReference type="PANTHER" id="PTHR42850:SF4">
    <property type="entry name" value="ZINC-DEPENDENT ENDOPOLYPHOSPHATASE"/>
    <property type="match status" value="1"/>
</dbReference>
<dbReference type="GO" id="GO:0008803">
    <property type="term" value="F:bis(5'-nucleosyl)-tetraphosphatase (symmetrical) activity"/>
    <property type="evidence" value="ECO:0007669"/>
    <property type="project" value="TreeGrafter"/>
</dbReference>
<sequence length="243" mass="27231">MTQPIYAIGDIHGQHEMLKAALARIEADGGQDARVVFLGDYTDRGPGSPEVLDLLIEGRDQGRDWHFLLGNHDQMFAMFMEDYPRNDARLLVGYDWLHPRIGGRSTLACYGIEIEEGARTYEVHARAKEAIPKAHVDFLNQLKHSHCEEGLLFVHAGIRPGVELVDQDPDDLIWIRDEFLEDTRDHGRLVVHGHTHIDAPTHYGNRINLDSGAGYGHPLTAAVFEGQECSILTSEGRKRLLPG</sequence>
<dbReference type="GO" id="GO:0005737">
    <property type="term" value="C:cytoplasm"/>
    <property type="evidence" value="ECO:0007669"/>
    <property type="project" value="TreeGrafter"/>
</dbReference>
<evidence type="ECO:0000313" key="3">
    <source>
        <dbReference type="Proteomes" id="UP000444174"/>
    </source>
</evidence>
<evidence type="ECO:0000259" key="1">
    <source>
        <dbReference type="Pfam" id="PF00149"/>
    </source>
</evidence>
<reference evidence="2 3" key="1">
    <citation type="submission" date="2019-10" db="EMBL/GenBank/DDBJ databases">
        <title>Epibacterium sp. nov., isolated from seawater.</title>
        <authorList>
            <person name="Zhang X."/>
            <person name="Li N."/>
        </authorList>
    </citation>
    <scope>NUCLEOTIDE SEQUENCE [LARGE SCALE GENOMIC DNA]</scope>
    <source>
        <strain evidence="2 3">SM1979</strain>
    </source>
</reference>
<accession>A0A843YFD0</accession>
<comment type="caution">
    <text evidence="2">The sequence shown here is derived from an EMBL/GenBank/DDBJ whole genome shotgun (WGS) entry which is preliminary data.</text>
</comment>
<name>A0A843YFD0_9RHOB</name>
<dbReference type="InterPro" id="IPR029052">
    <property type="entry name" value="Metallo-depent_PP-like"/>
</dbReference>
<evidence type="ECO:0000313" key="2">
    <source>
        <dbReference type="EMBL" id="MQQ07799.1"/>
    </source>
</evidence>
<feature type="domain" description="Calcineurin-like phosphoesterase" evidence="1">
    <location>
        <begin position="4"/>
        <end position="197"/>
    </location>
</feature>
<dbReference type="Pfam" id="PF00149">
    <property type="entry name" value="Metallophos"/>
    <property type="match status" value="1"/>
</dbReference>
<dbReference type="GO" id="GO:0016791">
    <property type="term" value="F:phosphatase activity"/>
    <property type="evidence" value="ECO:0007669"/>
    <property type="project" value="TreeGrafter"/>
</dbReference>
<proteinExistence type="predicted"/>